<dbReference type="AlphaFoldDB" id="W7CUC2"/>
<name>W7CUC2_9LIST</name>
<proteinExistence type="predicted"/>
<reference evidence="1 2" key="1">
    <citation type="submission" date="2012-12" db="EMBL/GenBank/DDBJ databases">
        <title>Novel taxa of Listeriaceae from agricultural environments in the United States.</title>
        <authorList>
            <person name="den Bakker H.C."/>
            <person name="Allred A."/>
            <person name="Warchocki S."/>
            <person name="Wright E.M."/>
            <person name="Burrell A."/>
            <person name="Nightingale K.K."/>
            <person name="Kephart D."/>
            <person name="Wiedmann M."/>
        </authorList>
    </citation>
    <scope>NUCLEOTIDE SEQUENCE [LARGE SCALE GENOMIC DNA]</scope>
    <source>
        <strain evidence="1 2">FSL S10-1203</strain>
    </source>
</reference>
<comment type="caution">
    <text evidence="1">The sequence shown here is derived from an EMBL/GenBank/DDBJ whole genome shotgun (WGS) entry which is preliminary data.</text>
</comment>
<dbReference type="EMBL" id="AODM01000099">
    <property type="protein sequence ID" value="EUJ43259.1"/>
    <property type="molecule type" value="Genomic_DNA"/>
</dbReference>
<dbReference type="Proteomes" id="UP000019241">
    <property type="component" value="Unassembled WGS sequence"/>
</dbReference>
<sequence length="230" mass="26751">MRKKNSRGVLAVQQHFLAQEAEHGHRKGVQFVVRQKEDLQRKQGVRGFIVTSQEALLHEVNQFTHWTPNTYRYGGYTDKKRRYIHGHAEKNLQQINTYVIDVDTLQVDVAQMIMASMNILNQTPTFILQTTQGFQLYFVLDNPVFISNAHNFKSLRVAKKVAQNLKHAFAAELPNVDRGCNDFGFFRAPNLENVVFENIRETFDYANLMSWSQVYSDKHDRPQLHVVEKT</sequence>
<gene>
    <name evidence="1" type="ORF">MCOL2_20623</name>
</gene>
<protein>
    <submittedName>
        <fullName evidence="1">Plasmid replication protein</fullName>
    </submittedName>
</protein>
<organism evidence="1 2">
    <name type="scientific">Listeria fleischmannii FSL S10-1203</name>
    <dbReference type="NCBI Taxonomy" id="1265822"/>
    <lineage>
        <taxon>Bacteria</taxon>
        <taxon>Bacillati</taxon>
        <taxon>Bacillota</taxon>
        <taxon>Bacilli</taxon>
        <taxon>Bacillales</taxon>
        <taxon>Listeriaceae</taxon>
        <taxon>Listeria</taxon>
    </lineage>
</organism>
<feature type="non-terminal residue" evidence="1">
    <location>
        <position position="230"/>
    </location>
</feature>
<evidence type="ECO:0000313" key="1">
    <source>
        <dbReference type="EMBL" id="EUJ43259.1"/>
    </source>
</evidence>
<evidence type="ECO:0000313" key="2">
    <source>
        <dbReference type="Proteomes" id="UP000019241"/>
    </source>
</evidence>
<accession>W7CUC2</accession>